<dbReference type="PANTHER" id="PTHR24198:SF165">
    <property type="entry name" value="ANKYRIN REPEAT-CONTAINING PROTEIN-RELATED"/>
    <property type="match status" value="1"/>
</dbReference>
<dbReference type="EMBL" id="JAWWNJ010000009">
    <property type="protein sequence ID" value="KAK7048057.1"/>
    <property type="molecule type" value="Genomic_DNA"/>
</dbReference>
<dbReference type="AlphaFoldDB" id="A0AAW0D5Y8"/>
<dbReference type="Pfam" id="PF12796">
    <property type="entry name" value="Ank_2"/>
    <property type="match status" value="2"/>
</dbReference>
<dbReference type="InterPro" id="IPR002110">
    <property type="entry name" value="Ankyrin_rpt"/>
</dbReference>
<dbReference type="InterPro" id="IPR036770">
    <property type="entry name" value="Ankyrin_rpt-contain_sf"/>
</dbReference>
<keyword evidence="5" id="KW-1185">Reference proteome</keyword>
<organism evidence="4 5">
    <name type="scientific">Favolaschia claudopus</name>
    <dbReference type="NCBI Taxonomy" id="2862362"/>
    <lineage>
        <taxon>Eukaryota</taxon>
        <taxon>Fungi</taxon>
        <taxon>Dikarya</taxon>
        <taxon>Basidiomycota</taxon>
        <taxon>Agaricomycotina</taxon>
        <taxon>Agaricomycetes</taxon>
        <taxon>Agaricomycetidae</taxon>
        <taxon>Agaricales</taxon>
        <taxon>Marasmiineae</taxon>
        <taxon>Mycenaceae</taxon>
        <taxon>Favolaschia</taxon>
    </lineage>
</organism>
<name>A0AAW0D5Y8_9AGAR</name>
<comment type="caution">
    <text evidence="4">The sequence shown here is derived from an EMBL/GenBank/DDBJ whole genome shotgun (WGS) entry which is preliminary data.</text>
</comment>
<evidence type="ECO:0000313" key="5">
    <source>
        <dbReference type="Proteomes" id="UP001362999"/>
    </source>
</evidence>
<evidence type="ECO:0000256" key="1">
    <source>
        <dbReference type="ARBA" id="ARBA00022737"/>
    </source>
</evidence>
<dbReference type="Proteomes" id="UP001362999">
    <property type="component" value="Unassembled WGS sequence"/>
</dbReference>
<protein>
    <submittedName>
        <fullName evidence="4">ANK-REP-region domain-containing protein</fullName>
    </submittedName>
</protein>
<gene>
    <name evidence="4" type="ORF">R3P38DRAFT_2867146</name>
</gene>
<feature type="repeat" description="ANK" evidence="3">
    <location>
        <begin position="237"/>
        <end position="265"/>
    </location>
</feature>
<dbReference type="Pfam" id="PF00023">
    <property type="entry name" value="Ank"/>
    <property type="match status" value="1"/>
</dbReference>
<feature type="repeat" description="ANK" evidence="3">
    <location>
        <begin position="334"/>
        <end position="370"/>
    </location>
</feature>
<dbReference type="Gene3D" id="1.25.40.20">
    <property type="entry name" value="Ankyrin repeat-containing domain"/>
    <property type="match status" value="1"/>
</dbReference>
<dbReference type="SUPFAM" id="SSF48403">
    <property type="entry name" value="Ankyrin repeat"/>
    <property type="match status" value="2"/>
</dbReference>
<accession>A0AAW0D5Y8</accession>
<evidence type="ECO:0000256" key="3">
    <source>
        <dbReference type="PROSITE-ProRule" id="PRU00023"/>
    </source>
</evidence>
<dbReference type="PANTHER" id="PTHR24198">
    <property type="entry name" value="ANKYRIN REPEAT AND PROTEIN KINASE DOMAIN-CONTAINING PROTEIN"/>
    <property type="match status" value="1"/>
</dbReference>
<dbReference type="SMART" id="SM00248">
    <property type="entry name" value="ANK"/>
    <property type="match status" value="8"/>
</dbReference>
<evidence type="ECO:0000313" key="4">
    <source>
        <dbReference type="EMBL" id="KAK7048057.1"/>
    </source>
</evidence>
<dbReference type="PROSITE" id="PS50297">
    <property type="entry name" value="ANK_REP_REGION"/>
    <property type="match status" value="1"/>
</dbReference>
<feature type="repeat" description="ANK" evidence="3">
    <location>
        <begin position="269"/>
        <end position="303"/>
    </location>
</feature>
<dbReference type="PROSITE" id="PS50088">
    <property type="entry name" value="ANK_REPEAT"/>
    <property type="match status" value="3"/>
</dbReference>
<keyword evidence="2 3" id="KW-0040">ANK repeat</keyword>
<keyword evidence="1" id="KW-0677">Repeat</keyword>
<sequence length="419" mass="45909">MAVLLDLPPELILHIVSFLHREKVLIDKDNDLSDLFNRRLGYPEIVPDLPSINAFSQTNTALYPTLNRYIYNICAKHDATIGKLSLLSAGKFGSERALDKLVAAGVSLDAEFFLKYRACSILHVAAARGQRVMVIKLLEMYGTEMEVKVHARRGTWLVKATALDYAARYGHLETVQLLASVPVPSSVSDSTKERRTYLSSALLHSVQASVQGGSTEIPEFLVSQGADVNDRGAARDAGGTALYFAVGTDNLELVQFLLSAGADPNLCVGGSIPLFNAAQNYSDDLDIAETLLAAGADLNKEDGNLRNVLFSCTDIVPLEFFLKRGVDVNLEDSVGETPLHHACSQQDAVFALDCVELLLQYGATTVEQANRMGQTPLTIAIGQGYNEIVELLKPLIYNSALKDMISMWLEDNKYNYRNY</sequence>
<reference evidence="4 5" key="1">
    <citation type="journal article" date="2024" name="J Genomics">
        <title>Draft genome sequencing and assembly of Favolaschia claudopus CIRM-BRFM 2984 isolated from oak limbs.</title>
        <authorList>
            <person name="Navarro D."/>
            <person name="Drula E."/>
            <person name="Chaduli D."/>
            <person name="Cazenave R."/>
            <person name="Ahrendt S."/>
            <person name="Wang J."/>
            <person name="Lipzen A."/>
            <person name="Daum C."/>
            <person name="Barry K."/>
            <person name="Grigoriev I.V."/>
            <person name="Favel A."/>
            <person name="Rosso M.N."/>
            <person name="Martin F."/>
        </authorList>
    </citation>
    <scope>NUCLEOTIDE SEQUENCE [LARGE SCALE GENOMIC DNA]</scope>
    <source>
        <strain evidence="4 5">CIRM-BRFM 2984</strain>
    </source>
</reference>
<proteinExistence type="predicted"/>
<evidence type="ECO:0000256" key="2">
    <source>
        <dbReference type="ARBA" id="ARBA00023043"/>
    </source>
</evidence>